<dbReference type="GO" id="GO:0015074">
    <property type="term" value="P:DNA integration"/>
    <property type="evidence" value="ECO:0007669"/>
    <property type="project" value="InterPro"/>
</dbReference>
<dbReference type="PANTHER" id="PTHR46889">
    <property type="entry name" value="TRANSPOSASE INSF FOR INSERTION SEQUENCE IS3B-RELATED"/>
    <property type="match status" value="1"/>
</dbReference>
<feature type="domain" description="Integrase catalytic" evidence="2">
    <location>
        <begin position="68"/>
        <end position="105"/>
    </location>
</feature>
<dbReference type="GO" id="GO:0003676">
    <property type="term" value="F:nucleic acid binding"/>
    <property type="evidence" value="ECO:0007669"/>
    <property type="project" value="InterPro"/>
</dbReference>
<dbReference type="PANTHER" id="PTHR46889:SF4">
    <property type="entry name" value="TRANSPOSASE INSO FOR INSERTION SEQUENCE ELEMENT IS911B-RELATED"/>
    <property type="match status" value="1"/>
</dbReference>
<dbReference type="InterPro" id="IPR001584">
    <property type="entry name" value="Integrase_cat-core"/>
</dbReference>
<reference evidence="3" key="1">
    <citation type="submission" date="2022-08" db="EMBL/GenBank/DDBJ databases">
        <title>Genomic Encyclopedia of Type Strains, Phase V (KMG-V): Genome sequencing to study the core and pangenomes of soil and plant-associated prokaryotes.</title>
        <authorList>
            <person name="Whitman W."/>
        </authorList>
    </citation>
    <scope>NUCLEOTIDE SEQUENCE</scope>
    <source>
        <strain evidence="3">SP2016B</strain>
    </source>
</reference>
<dbReference type="SUPFAM" id="SSF53098">
    <property type="entry name" value="Ribonuclease H-like"/>
    <property type="match status" value="1"/>
</dbReference>
<dbReference type="Pfam" id="PF00665">
    <property type="entry name" value="rve"/>
    <property type="match status" value="1"/>
</dbReference>
<dbReference type="InterPro" id="IPR050900">
    <property type="entry name" value="Transposase_IS3/IS150/IS904"/>
</dbReference>
<feature type="region of interest" description="Disordered" evidence="1">
    <location>
        <begin position="42"/>
        <end position="64"/>
    </location>
</feature>
<evidence type="ECO:0000256" key="1">
    <source>
        <dbReference type="SAM" id="MobiDB-lite"/>
    </source>
</evidence>
<dbReference type="InterPro" id="IPR025948">
    <property type="entry name" value="HTH-like_dom"/>
</dbReference>
<dbReference type="InterPro" id="IPR012337">
    <property type="entry name" value="RNaseH-like_sf"/>
</dbReference>
<protein>
    <submittedName>
        <fullName evidence="3">Transposase InsO family protein</fullName>
    </submittedName>
</protein>
<accession>A0A9X2ZMY1</accession>
<dbReference type="InterPro" id="IPR036397">
    <property type="entry name" value="RNaseH_sf"/>
</dbReference>
<comment type="caution">
    <text evidence="3">The sequence shown here is derived from an EMBL/GenBank/DDBJ whole genome shotgun (WGS) entry which is preliminary data.</text>
</comment>
<proteinExistence type="predicted"/>
<sequence>MGRSRDTYGACRACAELRAEGIRIGKKRVHGLMKAACLKGVSRRKRPSTTARRAGGRPAPDLVDRSFTASKPDELWVADITYVPTDGGNLYLSVVLDAFSRRIVQ</sequence>
<name>A0A9X2ZMY1_9BACT</name>
<evidence type="ECO:0000313" key="4">
    <source>
        <dbReference type="Proteomes" id="UP001155034"/>
    </source>
</evidence>
<dbReference type="Gene3D" id="3.30.420.10">
    <property type="entry name" value="Ribonuclease H-like superfamily/Ribonuclease H"/>
    <property type="match status" value="1"/>
</dbReference>
<dbReference type="PROSITE" id="PS50994">
    <property type="entry name" value="INTEGRASE"/>
    <property type="match status" value="1"/>
</dbReference>
<evidence type="ECO:0000259" key="2">
    <source>
        <dbReference type="PROSITE" id="PS50994"/>
    </source>
</evidence>
<dbReference type="AlphaFoldDB" id="A0A9X2ZMY1"/>
<evidence type="ECO:0000313" key="3">
    <source>
        <dbReference type="EMBL" id="MCS3866126.1"/>
    </source>
</evidence>
<gene>
    <name evidence="3" type="ORF">GGP82_002697</name>
</gene>
<organism evidence="3 4">
    <name type="scientific">Salinibacter ruber</name>
    <dbReference type="NCBI Taxonomy" id="146919"/>
    <lineage>
        <taxon>Bacteria</taxon>
        <taxon>Pseudomonadati</taxon>
        <taxon>Rhodothermota</taxon>
        <taxon>Rhodothermia</taxon>
        <taxon>Rhodothermales</taxon>
        <taxon>Salinibacteraceae</taxon>
        <taxon>Salinibacter</taxon>
    </lineage>
</organism>
<dbReference type="EMBL" id="JANTYZ010000009">
    <property type="protein sequence ID" value="MCS3866126.1"/>
    <property type="molecule type" value="Genomic_DNA"/>
</dbReference>
<dbReference type="Pfam" id="PF13276">
    <property type="entry name" value="HTH_21"/>
    <property type="match status" value="1"/>
</dbReference>
<dbReference type="Proteomes" id="UP001155034">
    <property type="component" value="Unassembled WGS sequence"/>
</dbReference>